<protein>
    <submittedName>
        <fullName evidence="1">Uncharacterized protein</fullName>
    </submittedName>
</protein>
<evidence type="ECO:0000313" key="2">
    <source>
        <dbReference type="Proteomes" id="UP000612282"/>
    </source>
</evidence>
<name>A0ABQ3WZP4_9ACTN</name>
<dbReference type="RefSeq" id="WP_203792378.1">
    <property type="nucleotide sequence ID" value="NZ_BAAAQE010000090.1"/>
</dbReference>
<accession>A0ABQ3WZP4</accession>
<dbReference type="Proteomes" id="UP000612282">
    <property type="component" value="Unassembled WGS sequence"/>
</dbReference>
<sequence length="73" mass="7943">MVGYELGEQGWQAEIAWPDRLTAIVLSGSTGDPETEDRDRAFGAAGWHARTARDWSADDIAELIERTNGSAHG</sequence>
<reference evidence="1 2" key="1">
    <citation type="submission" date="2021-01" db="EMBL/GenBank/DDBJ databases">
        <title>Whole genome shotgun sequence of Actinoplanes couchii NBRC 106145.</title>
        <authorList>
            <person name="Komaki H."/>
            <person name="Tamura T."/>
        </authorList>
    </citation>
    <scope>NUCLEOTIDE SEQUENCE [LARGE SCALE GENOMIC DNA]</scope>
    <source>
        <strain evidence="1 2">NBRC 106145</strain>
    </source>
</reference>
<proteinExistence type="predicted"/>
<comment type="caution">
    <text evidence="1">The sequence shown here is derived from an EMBL/GenBank/DDBJ whole genome shotgun (WGS) entry which is preliminary data.</text>
</comment>
<dbReference type="EMBL" id="BOMG01000003">
    <property type="protein sequence ID" value="GID51653.1"/>
    <property type="molecule type" value="Genomic_DNA"/>
</dbReference>
<keyword evidence="2" id="KW-1185">Reference proteome</keyword>
<evidence type="ECO:0000313" key="1">
    <source>
        <dbReference type="EMBL" id="GID51653.1"/>
    </source>
</evidence>
<organism evidence="1 2">
    <name type="scientific">Actinoplanes couchii</name>
    <dbReference type="NCBI Taxonomy" id="403638"/>
    <lineage>
        <taxon>Bacteria</taxon>
        <taxon>Bacillati</taxon>
        <taxon>Actinomycetota</taxon>
        <taxon>Actinomycetes</taxon>
        <taxon>Micromonosporales</taxon>
        <taxon>Micromonosporaceae</taxon>
        <taxon>Actinoplanes</taxon>
    </lineage>
</organism>
<gene>
    <name evidence="1" type="ORF">Aco03nite_000570</name>
</gene>